<proteinExistence type="predicted"/>
<name>A0A1I0QGK1_9RHOB</name>
<dbReference type="Proteomes" id="UP000199167">
    <property type="component" value="Unassembled WGS sequence"/>
</dbReference>
<dbReference type="EMBL" id="FOIZ01000001">
    <property type="protein sequence ID" value="SEW26098.1"/>
    <property type="molecule type" value="Genomic_DNA"/>
</dbReference>
<sequence length="445" mass="51022">MADNYGVLRKFLSEEQIQNLPNQLKGQSWAFEPHLRMINEDVQNNLDNKLDDLCVAWMATFDKRMPSVKTQQHFIDVANVIMANLLRAYCKHKDMLVGIGRRKGRLDRERRYRPEYMTTNRFITVQDWLIKFGLMRIEQKGYNFAGEGQTTRVLITDEAARDLEVDDLTLRDFRIGKPDEAILLKNSDGQLSAYEDTDETNAMRLNLDRINELLCKTDISTSRALTLHDRKPDFIGGKINLHRQFHYGDFQTGGRFYGGWWQYIRKYARRLITLDGVPTVEADYRGFNAAVLLAKAGHPIPDDPYSLIAGVSQSRELRGHAKTTLAALLNSKSGNTEEPRNFDEDKHGMTADAFRQSVYDAFPMLQGLLGQNTGMKLQRDESDLAELVMLHFVDQGFPILPIHDAFMVQEHLQDELVQVMKDVFLSKHGQTPHVKITLPLYVGKS</sequence>
<dbReference type="AlphaFoldDB" id="A0A1I0QGK1"/>
<evidence type="ECO:0000313" key="2">
    <source>
        <dbReference type="Proteomes" id="UP000199167"/>
    </source>
</evidence>
<evidence type="ECO:0000313" key="1">
    <source>
        <dbReference type="EMBL" id="SEW26098.1"/>
    </source>
</evidence>
<protein>
    <submittedName>
        <fullName evidence="1">Uncharacterized protein</fullName>
    </submittedName>
</protein>
<gene>
    <name evidence="1" type="ORF">SAMN04488515_1901</name>
</gene>
<dbReference type="STRING" id="364200.SAMN04488515_1901"/>
<reference evidence="1 2" key="1">
    <citation type="submission" date="2016-10" db="EMBL/GenBank/DDBJ databases">
        <authorList>
            <person name="de Groot N.N."/>
        </authorList>
    </citation>
    <scope>NUCLEOTIDE SEQUENCE [LARGE SCALE GENOMIC DNA]</scope>
    <source>
        <strain evidence="1 2">DSM 17925</strain>
    </source>
</reference>
<dbReference type="OrthoDB" id="7059994at2"/>
<keyword evidence="2" id="KW-1185">Reference proteome</keyword>
<organism evidence="1 2">
    <name type="scientific">Cognatiyoonia koreensis</name>
    <dbReference type="NCBI Taxonomy" id="364200"/>
    <lineage>
        <taxon>Bacteria</taxon>
        <taxon>Pseudomonadati</taxon>
        <taxon>Pseudomonadota</taxon>
        <taxon>Alphaproteobacteria</taxon>
        <taxon>Rhodobacterales</taxon>
        <taxon>Paracoccaceae</taxon>
        <taxon>Cognatiyoonia</taxon>
    </lineage>
</organism>
<accession>A0A1I0QGK1</accession>
<dbReference type="RefSeq" id="WP_089993170.1">
    <property type="nucleotide sequence ID" value="NZ_FOIZ01000001.1"/>
</dbReference>